<proteinExistence type="predicted"/>
<keyword evidence="2" id="KW-1185">Reference proteome</keyword>
<dbReference type="InterPro" id="IPR036610">
    <property type="entry name" value="PEBP-like_sf"/>
</dbReference>
<dbReference type="NCBIfam" id="TIGR00481">
    <property type="entry name" value="YbhB/YbcL family Raf kinase inhibitor-like protein"/>
    <property type="match status" value="1"/>
</dbReference>
<evidence type="ECO:0000313" key="1">
    <source>
        <dbReference type="EMBL" id="SNV96556.1"/>
    </source>
</evidence>
<dbReference type="KEGG" id="sfj:SAMEA4384070_1361"/>
<dbReference type="InterPro" id="IPR005247">
    <property type="entry name" value="YbhB_YbcL/LppC-like"/>
</dbReference>
<dbReference type="EMBL" id="LT906479">
    <property type="protein sequence ID" value="SNV96556.1"/>
    <property type="molecule type" value="Genomic_DNA"/>
</dbReference>
<dbReference type="InterPro" id="IPR008914">
    <property type="entry name" value="PEBP"/>
</dbReference>
<dbReference type="OrthoDB" id="9797506at2"/>
<dbReference type="AlphaFoldDB" id="A0A240BNN6"/>
<dbReference type="Gene3D" id="3.90.280.10">
    <property type="entry name" value="PEBP-like"/>
    <property type="match status" value="1"/>
</dbReference>
<dbReference type="CDD" id="cd00865">
    <property type="entry name" value="PEBP_bact_arch"/>
    <property type="match status" value="1"/>
</dbReference>
<organism evidence="1 2">
    <name type="scientific">Serratia ficaria</name>
    <dbReference type="NCBI Taxonomy" id="61651"/>
    <lineage>
        <taxon>Bacteria</taxon>
        <taxon>Pseudomonadati</taxon>
        <taxon>Pseudomonadota</taxon>
        <taxon>Gammaproteobacteria</taxon>
        <taxon>Enterobacterales</taxon>
        <taxon>Yersiniaceae</taxon>
        <taxon>Serratia</taxon>
    </lineage>
</organism>
<dbReference type="PANTHER" id="PTHR30289:SF12">
    <property type="entry name" value="UPF0098 PROTEIN YBHB"/>
    <property type="match status" value="1"/>
</dbReference>
<protein>
    <submittedName>
        <fullName evidence="1">Putative kinase inhibitor protein</fullName>
    </submittedName>
</protein>
<dbReference type="GeneID" id="75026532"/>
<sequence length="160" mass="16930">MAFRLYSNDLQDGAKMPERQVFNGMGYHGDNLSPHLAWDGVPEGTKSFAIAVYDPDAPTGSGWWHWVVANIPAQVRELPQGAGSGKAALPAGAIQTRTDFGSAGYGGAAPPQGESHRYQFTVHALDVDSIEVDEGASGALVGFNVHFHSLGSATLTVKYS</sequence>
<accession>A0A240BNN6</accession>
<gene>
    <name evidence="1" type="primary">ybhB</name>
    <name evidence="1" type="ORF">SAMEA4384070_01361</name>
</gene>
<dbReference type="SUPFAM" id="SSF49777">
    <property type="entry name" value="PEBP-like"/>
    <property type="match status" value="1"/>
</dbReference>
<dbReference type="Proteomes" id="UP000215134">
    <property type="component" value="Chromosome 1"/>
</dbReference>
<evidence type="ECO:0000313" key="2">
    <source>
        <dbReference type="Proteomes" id="UP000215134"/>
    </source>
</evidence>
<dbReference type="NCBIfam" id="NF007609">
    <property type="entry name" value="PRK10257.1"/>
    <property type="match status" value="1"/>
</dbReference>
<dbReference type="RefSeq" id="WP_061800157.1">
    <property type="nucleotide sequence ID" value="NZ_CABITV010000021.1"/>
</dbReference>
<reference evidence="1 2" key="1">
    <citation type="submission" date="2017-06" db="EMBL/GenBank/DDBJ databases">
        <authorList>
            <consortium name="Pathogen Informatics"/>
        </authorList>
    </citation>
    <scope>NUCLEOTIDE SEQUENCE [LARGE SCALE GENOMIC DNA]</scope>
    <source>
        <strain evidence="1 2">NCTC12148</strain>
    </source>
</reference>
<dbReference type="PANTHER" id="PTHR30289">
    <property type="entry name" value="UNCHARACTERIZED PROTEIN YBCL-RELATED"/>
    <property type="match status" value="1"/>
</dbReference>
<name>A0A240BNN6_SERFI</name>
<dbReference type="Pfam" id="PF01161">
    <property type="entry name" value="PBP"/>
    <property type="match status" value="1"/>
</dbReference>
<dbReference type="STRING" id="1411141.GCA_001590885_04430"/>